<dbReference type="EMBL" id="JACIDU010000011">
    <property type="protein sequence ID" value="MBB4104291.1"/>
    <property type="molecule type" value="Genomic_DNA"/>
</dbReference>
<keyword evidence="2" id="KW-1185">Reference proteome</keyword>
<gene>
    <name evidence="1" type="ORF">GGQ66_002865</name>
</gene>
<comment type="caution">
    <text evidence="1">The sequence shown here is derived from an EMBL/GenBank/DDBJ whole genome shotgun (WGS) entry which is preliminary data.</text>
</comment>
<proteinExistence type="predicted"/>
<name>A0A7W6K316_9HYPH</name>
<reference evidence="1 2" key="1">
    <citation type="submission" date="2020-08" db="EMBL/GenBank/DDBJ databases">
        <title>Genomic Encyclopedia of Type Strains, Phase IV (KMG-IV): sequencing the most valuable type-strain genomes for metagenomic binning, comparative biology and taxonomic classification.</title>
        <authorList>
            <person name="Goeker M."/>
        </authorList>
    </citation>
    <scope>NUCLEOTIDE SEQUENCE [LARGE SCALE GENOMIC DNA]</scope>
    <source>
        <strain evidence="1 2">DSM 26385</strain>
    </source>
</reference>
<protein>
    <submittedName>
        <fullName evidence="1">Uncharacterized protein</fullName>
    </submittedName>
</protein>
<organism evidence="1 2">
    <name type="scientific">Allorhizobium borbori</name>
    <dbReference type="NCBI Taxonomy" id="485907"/>
    <lineage>
        <taxon>Bacteria</taxon>
        <taxon>Pseudomonadati</taxon>
        <taxon>Pseudomonadota</taxon>
        <taxon>Alphaproteobacteria</taxon>
        <taxon>Hyphomicrobiales</taxon>
        <taxon>Rhizobiaceae</taxon>
        <taxon>Rhizobium/Agrobacterium group</taxon>
        <taxon>Allorhizobium</taxon>
    </lineage>
</organism>
<evidence type="ECO:0000313" key="2">
    <source>
        <dbReference type="Proteomes" id="UP000584824"/>
    </source>
</evidence>
<evidence type="ECO:0000313" key="1">
    <source>
        <dbReference type="EMBL" id="MBB4104291.1"/>
    </source>
</evidence>
<dbReference type="RefSeq" id="WP_183793378.1">
    <property type="nucleotide sequence ID" value="NZ_JACIDU010000011.1"/>
</dbReference>
<dbReference type="AlphaFoldDB" id="A0A7W6K316"/>
<dbReference type="Proteomes" id="UP000584824">
    <property type="component" value="Unassembled WGS sequence"/>
</dbReference>
<accession>A0A7W6K316</accession>
<sequence>MLWFSPLVTGKGHHHPVRAAIANWFPIRLLPRLDRFGSSNPTASPDTSGRFTVRRMFQKRPEDLREIGDACD</sequence>